<dbReference type="RefSeq" id="XP_007510304.1">
    <property type="nucleotide sequence ID" value="XM_007510242.1"/>
</dbReference>
<reference evidence="6 7" key="1">
    <citation type="submission" date="2011-10" db="EMBL/GenBank/DDBJ databases">
        <authorList>
            <person name="Genoscope - CEA"/>
        </authorList>
    </citation>
    <scope>NUCLEOTIDE SEQUENCE [LARGE SCALE GENOMIC DNA]</scope>
    <source>
        <strain evidence="6 7">RCC 1105</strain>
    </source>
</reference>
<dbReference type="KEGG" id="bpg:Bathy11g03190"/>
<dbReference type="AlphaFoldDB" id="K8EKZ4"/>
<dbReference type="eggNOG" id="KOG0324">
    <property type="taxonomic scope" value="Eukaryota"/>
</dbReference>
<evidence type="ECO:0000256" key="2">
    <source>
        <dbReference type="ARBA" id="ARBA00022670"/>
    </source>
</evidence>
<feature type="region of interest" description="Disordered" evidence="4">
    <location>
        <begin position="1"/>
        <end position="22"/>
    </location>
</feature>
<evidence type="ECO:0000313" key="7">
    <source>
        <dbReference type="Proteomes" id="UP000198341"/>
    </source>
</evidence>
<evidence type="ECO:0000256" key="3">
    <source>
        <dbReference type="ARBA" id="ARBA00022801"/>
    </source>
</evidence>
<feature type="compositionally biased region" description="Low complexity" evidence="4">
    <location>
        <begin position="12"/>
        <end position="22"/>
    </location>
</feature>
<keyword evidence="7" id="KW-1185">Reference proteome</keyword>
<dbReference type="PANTHER" id="PTHR12378:SF80">
    <property type="entry name" value="IP06716P-RELATED"/>
    <property type="match status" value="1"/>
</dbReference>
<dbReference type="GO" id="GO:0006508">
    <property type="term" value="P:proteolysis"/>
    <property type="evidence" value="ECO:0007669"/>
    <property type="project" value="UniProtKB-KW"/>
</dbReference>
<dbReference type="EMBL" id="FO082268">
    <property type="protein sequence ID" value="CCO18649.1"/>
    <property type="molecule type" value="Genomic_DNA"/>
</dbReference>
<dbReference type="Gene3D" id="3.90.1720.30">
    <property type="entry name" value="PPPDE domains"/>
    <property type="match status" value="1"/>
</dbReference>
<dbReference type="PANTHER" id="PTHR12378">
    <property type="entry name" value="DESUMOYLATING ISOPEPTIDASE"/>
    <property type="match status" value="1"/>
</dbReference>
<dbReference type="Proteomes" id="UP000198341">
    <property type="component" value="Chromosome 11"/>
</dbReference>
<dbReference type="InterPro" id="IPR008580">
    <property type="entry name" value="PPPDE_dom"/>
</dbReference>
<feature type="compositionally biased region" description="Basic residues" evidence="4">
    <location>
        <begin position="1"/>
        <end position="11"/>
    </location>
</feature>
<feature type="domain" description="PPPDE" evidence="5">
    <location>
        <begin position="28"/>
        <end position="201"/>
    </location>
</feature>
<dbReference type="OrthoDB" id="21221at2759"/>
<dbReference type="GO" id="GO:0016579">
    <property type="term" value="P:protein deubiquitination"/>
    <property type="evidence" value="ECO:0007669"/>
    <property type="project" value="TreeGrafter"/>
</dbReference>
<dbReference type="InterPro" id="IPR042266">
    <property type="entry name" value="PPPDE_sf"/>
</dbReference>
<protein>
    <recommendedName>
        <fullName evidence="5">PPPDE domain-containing protein</fullName>
    </recommendedName>
</protein>
<sequence length="228" mass="25882">MSSFDRHHRTTKPTLSAATTTTPQTRRYPVVINVYDLNDINEYTYSFGLGIFHSGVHVHEKEWSFGQHEFNTSGCFYCAPRAVPPPAKFRISQCVGFTRKNEREVERIVQVLGAEEFLGTRYDLLRRNCNHFVERLIEELVDESLEENRGVSLSLSSLLYGGESSSSSHGEKSKCPSWINRLARVALVTNRFAPCLLPVTIRQIANVPAPGQFSTMNNNTRRRLNGRC</sequence>
<dbReference type="SMART" id="SM01179">
    <property type="entry name" value="DUF862"/>
    <property type="match status" value="1"/>
</dbReference>
<dbReference type="Pfam" id="PF05903">
    <property type="entry name" value="Peptidase_C97"/>
    <property type="match status" value="1"/>
</dbReference>
<keyword evidence="3" id="KW-0378">Hydrolase</keyword>
<comment type="similarity">
    <text evidence="1">Belongs to the DeSI family.</text>
</comment>
<organism evidence="6 7">
    <name type="scientific">Bathycoccus prasinos</name>
    <dbReference type="NCBI Taxonomy" id="41875"/>
    <lineage>
        <taxon>Eukaryota</taxon>
        <taxon>Viridiplantae</taxon>
        <taxon>Chlorophyta</taxon>
        <taxon>Mamiellophyceae</taxon>
        <taxon>Mamiellales</taxon>
        <taxon>Bathycoccaceae</taxon>
        <taxon>Bathycoccus</taxon>
    </lineage>
</organism>
<dbReference type="STRING" id="41875.K8EKZ4"/>
<dbReference type="PROSITE" id="PS51858">
    <property type="entry name" value="PPPDE"/>
    <property type="match status" value="1"/>
</dbReference>
<evidence type="ECO:0000256" key="4">
    <source>
        <dbReference type="SAM" id="MobiDB-lite"/>
    </source>
</evidence>
<evidence type="ECO:0000259" key="5">
    <source>
        <dbReference type="PROSITE" id="PS51858"/>
    </source>
</evidence>
<evidence type="ECO:0000256" key="1">
    <source>
        <dbReference type="ARBA" id="ARBA00008140"/>
    </source>
</evidence>
<name>K8EKZ4_9CHLO</name>
<dbReference type="GeneID" id="19012998"/>
<keyword evidence="2" id="KW-0645">Protease</keyword>
<gene>
    <name evidence="6" type="ordered locus">Bathy11g03190</name>
</gene>
<accession>K8EKZ4</accession>
<dbReference type="GO" id="GO:0101005">
    <property type="term" value="F:deubiquitinase activity"/>
    <property type="evidence" value="ECO:0007669"/>
    <property type="project" value="TreeGrafter"/>
</dbReference>
<evidence type="ECO:0000313" key="6">
    <source>
        <dbReference type="EMBL" id="CCO18649.1"/>
    </source>
</evidence>
<proteinExistence type="inferred from homology"/>